<protein>
    <submittedName>
        <fullName evidence="2">Uncharacterized protein</fullName>
    </submittedName>
</protein>
<feature type="region of interest" description="Disordered" evidence="1">
    <location>
        <begin position="14"/>
        <end position="35"/>
    </location>
</feature>
<sequence length="83" mass="8958">MPLYIVRPLGTTSLSDRGRPGLPRSSVWQPEAPIPGFPGPPVVQVRVSSPGVRDTFSVPTSALRLHHGPAAVITNTWFKGHHD</sequence>
<reference evidence="2" key="1">
    <citation type="journal article" date="2022" name="bioRxiv">
        <title>Sequencing and chromosome-scale assembly of the giantPleurodeles waltlgenome.</title>
        <authorList>
            <person name="Brown T."/>
            <person name="Elewa A."/>
            <person name="Iarovenko S."/>
            <person name="Subramanian E."/>
            <person name="Araus A.J."/>
            <person name="Petzold A."/>
            <person name="Susuki M."/>
            <person name="Suzuki K.-i.T."/>
            <person name="Hayashi T."/>
            <person name="Toyoda A."/>
            <person name="Oliveira C."/>
            <person name="Osipova E."/>
            <person name="Leigh N.D."/>
            <person name="Simon A."/>
            <person name="Yun M.H."/>
        </authorList>
    </citation>
    <scope>NUCLEOTIDE SEQUENCE</scope>
    <source>
        <strain evidence="2">20211129_DDA</strain>
        <tissue evidence="2">Liver</tissue>
    </source>
</reference>
<evidence type="ECO:0000313" key="3">
    <source>
        <dbReference type="Proteomes" id="UP001066276"/>
    </source>
</evidence>
<accession>A0AAV7P4E3</accession>
<organism evidence="2 3">
    <name type="scientific">Pleurodeles waltl</name>
    <name type="common">Iberian ribbed newt</name>
    <dbReference type="NCBI Taxonomy" id="8319"/>
    <lineage>
        <taxon>Eukaryota</taxon>
        <taxon>Metazoa</taxon>
        <taxon>Chordata</taxon>
        <taxon>Craniata</taxon>
        <taxon>Vertebrata</taxon>
        <taxon>Euteleostomi</taxon>
        <taxon>Amphibia</taxon>
        <taxon>Batrachia</taxon>
        <taxon>Caudata</taxon>
        <taxon>Salamandroidea</taxon>
        <taxon>Salamandridae</taxon>
        <taxon>Pleurodelinae</taxon>
        <taxon>Pleurodeles</taxon>
    </lineage>
</organism>
<comment type="caution">
    <text evidence="2">The sequence shown here is derived from an EMBL/GenBank/DDBJ whole genome shotgun (WGS) entry which is preliminary data.</text>
</comment>
<dbReference type="AlphaFoldDB" id="A0AAV7P4E3"/>
<proteinExistence type="predicted"/>
<evidence type="ECO:0000313" key="2">
    <source>
        <dbReference type="EMBL" id="KAJ1122004.1"/>
    </source>
</evidence>
<dbReference type="EMBL" id="JANPWB010000011">
    <property type="protein sequence ID" value="KAJ1122004.1"/>
    <property type="molecule type" value="Genomic_DNA"/>
</dbReference>
<dbReference type="Proteomes" id="UP001066276">
    <property type="component" value="Chromosome 7"/>
</dbReference>
<evidence type="ECO:0000256" key="1">
    <source>
        <dbReference type="SAM" id="MobiDB-lite"/>
    </source>
</evidence>
<name>A0AAV7P4E3_PLEWA</name>
<gene>
    <name evidence="2" type="ORF">NDU88_000510</name>
</gene>
<keyword evidence="3" id="KW-1185">Reference proteome</keyword>